<evidence type="ECO:0000256" key="1">
    <source>
        <dbReference type="SAM" id="MobiDB-lite"/>
    </source>
</evidence>
<keyword evidence="3" id="KW-1185">Reference proteome</keyword>
<accession>A0A9P7ZNF8</accession>
<name>A0A9P7ZNF8_9HYPO</name>
<dbReference type="EMBL" id="MU251251">
    <property type="protein sequence ID" value="KAG9255250.1"/>
    <property type="molecule type" value="Genomic_DNA"/>
</dbReference>
<evidence type="ECO:0000313" key="3">
    <source>
        <dbReference type="Proteomes" id="UP000887229"/>
    </source>
</evidence>
<feature type="compositionally biased region" description="Basic and acidic residues" evidence="1">
    <location>
        <begin position="27"/>
        <end position="36"/>
    </location>
</feature>
<evidence type="ECO:0000313" key="2">
    <source>
        <dbReference type="EMBL" id="KAG9255250.1"/>
    </source>
</evidence>
<feature type="region of interest" description="Disordered" evidence="1">
    <location>
        <begin position="1"/>
        <end position="77"/>
    </location>
</feature>
<dbReference type="RefSeq" id="XP_046119174.1">
    <property type="nucleotide sequence ID" value="XM_046264912.1"/>
</dbReference>
<feature type="compositionally biased region" description="Polar residues" evidence="1">
    <location>
        <begin position="62"/>
        <end position="77"/>
    </location>
</feature>
<feature type="compositionally biased region" description="Low complexity" evidence="1">
    <location>
        <begin position="11"/>
        <end position="25"/>
    </location>
</feature>
<sequence length="77" mass="8298">MSSADTFAMNIPSSTSPPTDISSYSRFMHEHTKRQMEAQGALPSERRQSTSTSSQQHGARSGRSSMTNGTSPSETST</sequence>
<organism evidence="2 3">
    <name type="scientific">Emericellopsis atlantica</name>
    <dbReference type="NCBI Taxonomy" id="2614577"/>
    <lineage>
        <taxon>Eukaryota</taxon>
        <taxon>Fungi</taxon>
        <taxon>Dikarya</taxon>
        <taxon>Ascomycota</taxon>
        <taxon>Pezizomycotina</taxon>
        <taxon>Sordariomycetes</taxon>
        <taxon>Hypocreomycetidae</taxon>
        <taxon>Hypocreales</taxon>
        <taxon>Bionectriaceae</taxon>
        <taxon>Emericellopsis</taxon>
    </lineage>
</organism>
<dbReference type="Proteomes" id="UP000887229">
    <property type="component" value="Unassembled WGS sequence"/>
</dbReference>
<proteinExistence type="predicted"/>
<dbReference type="AlphaFoldDB" id="A0A9P7ZNF8"/>
<comment type="caution">
    <text evidence="2">The sequence shown here is derived from an EMBL/GenBank/DDBJ whole genome shotgun (WGS) entry which is preliminary data.</text>
</comment>
<dbReference type="GeneID" id="70295815"/>
<gene>
    <name evidence="2" type="ORF">F5Z01DRAFT_673202</name>
</gene>
<reference evidence="2" key="1">
    <citation type="journal article" date="2021" name="IMA Fungus">
        <title>Genomic characterization of three marine fungi, including Emericellopsis atlantica sp. nov. with signatures of a generalist lifestyle and marine biomass degradation.</title>
        <authorList>
            <person name="Hagestad O.C."/>
            <person name="Hou L."/>
            <person name="Andersen J.H."/>
            <person name="Hansen E.H."/>
            <person name="Altermark B."/>
            <person name="Li C."/>
            <person name="Kuhnert E."/>
            <person name="Cox R.J."/>
            <person name="Crous P.W."/>
            <person name="Spatafora J.W."/>
            <person name="Lail K."/>
            <person name="Amirebrahimi M."/>
            <person name="Lipzen A."/>
            <person name="Pangilinan J."/>
            <person name="Andreopoulos W."/>
            <person name="Hayes R.D."/>
            <person name="Ng V."/>
            <person name="Grigoriev I.V."/>
            <person name="Jackson S.A."/>
            <person name="Sutton T.D.S."/>
            <person name="Dobson A.D.W."/>
            <person name="Rama T."/>
        </authorList>
    </citation>
    <scope>NUCLEOTIDE SEQUENCE</scope>
    <source>
        <strain evidence="2">TS7</strain>
    </source>
</reference>
<protein>
    <submittedName>
        <fullName evidence="2">Uncharacterized protein</fullName>
    </submittedName>
</protein>